<dbReference type="PANTHER" id="PTHR33973">
    <property type="entry name" value="OS07G0153300 PROTEIN"/>
    <property type="match status" value="1"/>
</dbReference>
<keyword evidence="3" id="KW-1185">Reference proteome</keyword>
<feature type="transmembrane region" description="Helical" evidence="1">
    <location>
        <begin position="71"/>
        <end position="93"/>
    </location>
</feature>
<dbReference type="PANTHER" id="PTHR33973:SF4">
    <property type="entry name" value="OS07G0153300 PROTEIN"/>
    <property type="match status" value="1"/>
</dbReference>
<dbReference type="InterPro" id="IPR010775">
    <property type="entry name" value="DUF1365"/>
</dbReference>
<protein>
    <recommendedName>
        <fullName evidence="4">DUF1365 domain-containing protein</fullName>
    </recommendedName>
</protein>
<dbReference type="RefSeq" id="WP_125196242.1">
    <property type="nucleotide sequence ID" value="NZ_NPDP01000102.1"/>
</dbReference>
<accession>A0ABX4N2R5</accession>
<feature type="non-terminal residue" evidence="2">
    <location>
        <position position="1"/>
    </location>
</feature>
<keyword evidence="1" id="KW-1133">Transmembrane helix</keyword>
<keyword evidence="1" id="KW-0472">Membrane</keyword>
<reference evidence="2 3" key="1">
    <citation type="submission" date="2017-07" db="EMBL/GenBank/DDBJ databases">
        <title>Leptospira spp. isolated from tropical soils.</title>
        <authorList>
            <person name="Thibeaux R."/>
            <person name="Iraola G."/>
            <person name="Ferres I."/>
            <person name="Bierque E."/>
            <person name="Girault D."/>
            <person name="Soupe-Gilbert M.-E."/>
            <person name="Picardeau M."/>
            <person name="Goarant C."/>
        </authorList>
    </citation>
    <scope>NUCLEOTIDE SEQUENCE [LARGE SCALE GENOMIC DNA]</scope>
    <source>
        <strain evidence="2 3">JW2-C-B1</strain>
    </source>
</reference>
<proteinExistence type="predicted"/>
<evidence type="ECO:0008006" key="4">
    <source>
        <dbReference type="Google" id="ProtNLM"/>
    </source>
</evidence>
<keyword evidence="1" id="KW-0812">Transmembrane</keyword>
<sequence length="122" mass="14329">GKETWKDGAFRMRTGKFFYVSPFVGLKSEFEFILKPADESLNIRIDALEDGETVMTTTYTGKRIEWNDRNLIRMFFLYPLATVQVIVLIHWQAFKLYLKGLPYIRKNENIDLQKGVHLGKNH</sequence>
<dbReference type="EMBL" id="NPDP01000102">
    <property type="protein sequence ID" value="PJZ27579.1"/>
    <property type="molecule type" value="Genomic_DNA"/>
</dbReference>
<evidence type="ECO:0000313" key="3">
    <source>
        <dbReference type="Proteomes" id="UP000231919"/>
    </source>
</evidence>
<evidence type="ECO:0000313" key="2">
    <source>
        <dbReference type="EMBL" id="PJZ27579.1"/>
    </source>
</evidence>
<evidence type="ECO:0000256" key="1">
    <source>
        <dbReference type="SAM" id="Phobius"/>
    </source>
</evidence>
<dbReference type="Proteomes" id="UP000231919">
    <property type="component" value="Unassembled WGS sequence"/>
</dbReference>
<organism evidence="2 3">
    <name type="scientific">Leptospira kmetyi</name>
    <dbReference type="NCBI Taxonomy" id="408139"/>
    <lineage>
        <taxon>Bacteria</taxon>
        <taxon>Pseudomonadati</taxon>
        <taxon>Spirochaetota</taxon>
        <taxon>Spirochaetia</taxon>
        <taxon>Leptospirales</taxon>
        <taxon>Leptospiraceae</taxon>
        <taxon>Leptospira</taxon>
    </lineage>
</organism>
<name>A0ABX4N2R5_9LEPT</name>
<comment type="caution">
    <text evidence="2">The sequence shown here is derived from an EMBL/GenBank/DDBJ whole genome shotgun (WGS) entry which is preliminary data.</text>
</comment>
<gene>
    <name evidence="2" type="ORF">CH378_22350</name>
</gene>
<dbReference type="Pfam" id="PF07103">
    <property type="entry name" value="DUF1365"/>
    <property type="match status" value="1"/>
</dbReference>